<dbReference type="AlphaFoldDB" id="A0A8S3W1J7"/>
<proteinExistence type="predicted"/>
<feature type="region of interest" description="Disordered" evidence="1">
    <location>
        <begin position="49"/>
        <end position="72"/>
    </location>
</feature>
<organism evidence="2 3">
    <name type="scientific">Parnassius apollo</name>
    <name type="common">Apollo butterfly</name>
    <name type="synonym">Papilio apollo</name>
    <dbReference type="NCBI Taxonomy" id="110799"/>
    <lineage>
        <taxon>Eukaryota</taxon>
        <taxon>Metazoa</taxon>
        <taxon>Ecdysozoa</taxon>
        <taxon>Arthropoda</taxon>
        <taxon>Hexapoda</taxon>
        <taxon>Insecta</taxon>
        <taxon>Pterygota</taxon>
        <taxon>Neoptera</taxon>
        <taxon>Endopterygota</taxon>
        <taxon>Lepidoptera</taxon>
        <taxon>Glossata</taxon>
        <taxon>Ditrysia</taxon>
        <taxon>Papilionoidea</taxon>
        <taxon>Papilionidae</taxon>
        <taxon>Parnassiinae</taxon>
        <taxon>Parnassini</taxon>
        <taxon>Parnassius</taxon>
        <taxon>Parnassius</taxon>
    </lineage>
</organism>
<dbReference type="Proteomes" id="UP000691718">
    <property type="component" value="Unassembled WGS sequence"/>
</dbReference>
<comment type="caution">
    <text evidence="2">The sequence shown here is derived from an EMBL/GenBank/DDBJ whole genome shotgun (WGS) entry which is preliminary data.</text>
</comment>
<accession>A0A8S3W1J7</accession>
<protein>
    <submittedName>
        <fullName evidence="2">(apollo) hypothetical protein</fullName>
    </submittedName>
</protein>
<sequence length="72" mass="7800">MRSGRIKQHAIQRGENPNISASSIQLLEAKNKDNTADINSADVKAISDINEEDTADAGTSSKSDDTFTNKHK</sequence>
<reference evidence="2" key="1">
    <citation type="submission" date="2021-04" db="EMBL/GenBank/DDBJ databases">
        <authorList>
            <person name="Tunstrom K."/>
        </authorList>
    </citation>
    <scope>NUCLEOTIDE SEQUENCE</scope>
</reference>
<evidence type="ECO:0000313" key="2">
    <source>
        <dbReference type="EMBL" id="CAG4935810.1"/>
    </source>
</evidence>
<name>A0A8S3W1J7_PARAO</name>
<dbReference type="EMBL" id="CAJQZP010000065">
    <property type="protein sequence ID" value="CAG4935810.1"/>
    <property type="molecule type" value="Genomic_DNA"/>
</dbReference>
<gene>
    <name evidence="2" type="ORF">PAPOLLO_LOCUS1055</name>
</gene>
<evidence type="ECO:0000313" key="3">
    <source>
        <dbReference type="Proteomes" id="UP000691718"/>
    </source>
</evidence>
<feature type="compositionally biased region" description="Basic and acidic residues" evidence="1">
    <location>
        <begin position="62"/>
        <end position="72"/>
    </location>
</feature>
<evidence type="ECO:0000256" key="1">
    <source>
        <dbReference type="SAM" id="MobiDB-lite"/>
    </source>
</evidence>
<keyword evidence="3" id="KW-1185">Reference proteome</keyword>